<dbReference type="InterPro" id="IPR002656">
    <property type="entry name" value="Acyl_transf_3_dom"/>
</dbReference>
<feature type="transmembrane region" description="Helical" evidence="1">
    <location>
        <begin position="339"/>
        <end position="360"/>
    </location>
</feature>
<dbReference type="Pfam" id="PF19040">
    <property type="entry name" value="SGNH"/>
    <property type="match status" value="1"/>
</dbReference>
<dbReference type="GO" id="GO:0016020">
    <property type="term" value="C:membrane"/>
    <property type="evidence" value="ECO:0007669"/>
    <property type="project" value="TreeGrafter"/>
</dbReference>
<dbReference type="Proteomes" id="UP000522688">
    <property type="component" value="Unassembled WGS sequence"/>
</dbReference>
<dbReference type="RefSeq" id="WP_146856814.1">
    <property type="nucleotide sequence ID" value="NZ_BAAAHR010000007.1"/>
</dbReference>
<dbReference type="Proteomes" id="UP000321154">
    <property type="component" value="Unassembled WGS sequence"/>
</dbReference>
<feature type="transmembrane region" description="Helical" evidence="1">
    <location>
        <begin position="45"/>
        <end position="66"/>
    </location>
</feature>
<feature type="transmembrane region" description="Helical" evidence="1">
    <location>
        <begin position="157"/>
        <end position="173"/>
    </location>
</feature>
<gene>
    <name evidence="5" type="ORF">FB463_002468</name>
    <name evidence="4" type="ORF">FFA01_27990</name>
</gene>
<reference evidence="4 6" key="1">
    <citation type="submission" date="2019-07" db="EMBL/GenBank/DDBJ databases">
        <title>Whole genome shotgun sequence of Frigoribacterium faeni NBRC 103066.</title>
        <authorList>
            <person name="Hosoyama A."/>
            <person name="Uohara A."/>
            <person name="Ohji S."/>
            <person name="Ichikawa N."/>
        </authorList>
    </citation>
    <scope>NUCLEOTIDE SEQUENCE [LARGE SCALE GENOMIC DNA]</scope>
    <source>
        <strain evidence="4 6">NBRC 103066</strain>
    </source>
</reference>
<evidence type="ECO:0000313" key="4">
    <source>
        <dbReference type="EMBL" id="GEK84490.1"/>
    </source>
</evidence>
<name>A0A7W3JJT8_9MICO</name>
<evidence type="ECO:0000313" key="5">
    <source>
        <dbReference type="EMBL" id="MBA8814202.1"/>
    </source>
</evidence>
<proteinExistence type="predicted"/>
<feature type="transmembrane region" description="Helical" evidence="1">
    <location>
        <begin position="260"/>
        <end position="281"/>
    </location>
</feature>
<protein>
    <submittedName>
        <fullName evidence="4">Acyltransferase</fullName>
    </submittedName>
    <submittedName>
        <fullName evidence="5">Peptidoglycan/LPS O-acetylase OafA/YrhL</fullName>
    </submittedName>
</protein>
<dbReference type="PANTHER" id="PTHR23028:SF53">
    <property type="entry name" value="ACYL_TRANSF_3 DOMAIN-CONTAINING PROTEIN"/>
    <property type="match status" value="1"/>
</dbReference>
<keyword evidence="4" id="KW-0808">Transferase</keyword>
<sequence>MLVPDHPSSRASGPSLRRRDIQGLRAVAVLAVLLFHLGVPGLGGGYVGVDVFFVVSGFLITGNLLREHARHGRVSLARFWARRVARLAPPAVLVVVATIAACAVWMPPLLRPSTARDAVLATFGVANIDFARVGTHYLSSSEPSVFQHFWSLGVEEQFYLLWPVALVLTLAIAGRRLLGVVLGVATTASFALCLWLVTVSQPWAFFSLPSRAWELGVGALLAVAAGRLADLPRVAASVLGWLGLGAIAVAVVAFDESTVFPGAAALLPVLGTAAVIAAGTGTGVRRDAMGRGAVGSGAVDRLLSWRPLTRIGDVSYPLYLWHWPLLIIPALALERDLRPMELAAVAIASCALAALTHVTLERRLTPRLARRRPLTMAVAGLAAAAVVVGLASAALTNPVLATDAVVKAPTVDDVRAGPDATSVVPSNLAPSLADVGGSIPPIYGDGCHADYQVVEAIGCSFGDPAGPTTALLGDSHAAHWFSPLRERAERRGEELVVHTKLTCPVVDITLAHPHAARDYTECRRWRDDVVATLNESPVDTVVVSHAVGGYRLLTRTPDDFEREWTAAIERLVDALPDSTRVVVLGDTPRWPERPALCLSIHLDDAGACSAPIESLVDDGAQAADRAGAGRAGATWVPTIDWMCTETCSPVIWNALGYRDTNHLTDDFARVLGPRLDEALDAAR</sequence>
<keyword evidence="4" id="KW-0012">Acyltransferase</keyword>
<feature type="transmembrane region" description="Helical" evidence="1">
    <location>
        <begin position="21"/>
        <end position="39"/>
    </location>
</feature>
<feature type="transmembrane region" description="Helical" evidence="1">
    <location>
        <begin position="212"/>
        <end position="229"/>
    </location>
</feature>
<feature type="transmembrane region" description="Helical" evidence="1">
    <location>
        <begin position="180"/>
        <end position="200"/>
    </location>
</feature>
<dbReference type="GO" id="GO:0016747">
    <property type="term" value="F:acyltransferase activity, transferring groups other than amino-acyl groups"/>
    <property type="evidence" value="ECO:0007669"/>
    <property type="project" value="InterPro"/>
</dbReference>
<keyword evidence="6" id="KW-1185">Reference proteome</keyword>
<keyword evidence="1" id="KW-0472">Membrane</keyword>
<organism evidence="5 7">
    <name type="scientific">Frigoribacterium faeni</name>
    <dbReference type="NCBI Taxonomy" id="145483"/>
    <lineage>
        <taxon>Bacteria</taxon>
        <taxon>Bacillati</taxon>
        <taxon>Actinomycetota</taxon>
        <taxon>Actinomycetes</taxon>
        <taxon>Micrococcales</taxon>
        <taxon>Microbacteriaceae</taxon>
        <taxon>Frigoribacterium</taxon>
    </lineage>
</organism>
<dbReference type="OrthoDB" id="3404679at2"/>
<evidence type="ECO:0000313" key="7">
    <source>
        <dbReference type="Proteomes" id="UP000522688"/>
    </source>
</evidence>
<dbReference type="AlphaFoldDB" id="A0A7W3JJT8"/>
<keyword evidence="1" id="KW-1133">Transmembrane helix</keyword>
<reference evidence="5 7" key="2">
    <citation type="submission" date="2020-07" db="EMBL/GenBank/DDBJ databases">
        <title>Sequencing the genomes of 1000 actinobacteria strains.</title>
        <authorList>
            <person name="Klenk H.-P."/>
        </authorList>
    </citation>
    <scope>NUCLEOTIDE SEQUENCE [LARGE SCALE GENOMIC DNA]</scope>
    <source>
        <strain evidence="5 7">DSM 10309</strain>
    </source>
</reference>
<dbReference type="EMBL" id="JACGWW010000003">
    <property type="protein sequence ID" value="MBA8814202.1"/>
    <property type="molecule type" value="Genomic_DNA"/>
</dbReference>
<dbReference type="EMBL" id="BJUV01000040">
    <property type="protein sequence ID" value="GEK84490.1"/>
    <property type="molecule type" value="Genomic_DNA"/>
</dbReference>
<comment type="caution">
    <text evidence="5">The sequence shown here is derived from an EMBL/GenBank/DDBJ whole genome shotgun (WGS) entry which is preliminary data.</text>
</comment>
<accession>A0A7W3JJT8</accession>
<dbReference type="GO" id="GO:0009103">
    <property type="term" value="P:lipopolysaccharide biosynthetic process"/>
    <property type="evidence" value="ECO:0007669"/>
    <property type="project" value="TreeGrafter"/>
</dbReference>
<evidence type="ECO:0000313" key="6">
    <source>
        <dbReference type="Proteomes" id="UP000321154"/>
    </source>
</evidence>
<keyword evidence="1" id="KW-0812">Transmembrane</keyword>
<feature type="transmembrane region" description="Helical" evidence="1">
    <location>
        <begin position="87"/>
        <end position="106"/>
    </location>
</feature>
<evidence type="ECO:0000256" key="1">
    <source>
        <dbReference type="SAM" id="Phobius"/>
    </source>
</evidence>
<evidence type="ECO:0000259" key="3">
    <source>
        <dbReference type="Pfam" id="PF19040"/>
    </source>
</evidence>
<feature type="domain" description="SGNH" evidence="3">
    <location>
        <begin position="457"/>
        <end position="676"/>
    </location>
</feature>
<dbReference type="InterPro" id="IPR050879">
    <property type="entry name" value="Acyltransferase_3"/>
</dbReference>
<feature type="transmembrane region" description="Helical" evidence="1">
    <location>
        <begin position="236"/>
        <end position="254"/>
    </location>
</feature>
<dbReference type="PANTHER" id="PTHR23028">
    <property type="entry name" value="ACETYLTRANSFERASE"/>
    <property type="match status" value="1"/>
</dbReference>
<dbReference type="InterPro" id="IPR043968">
    <property type="entry name" value="SGNH"/>
</dbReference>
<feature type="transmembrane region" description="Helical" evidence="1">
    <location>
        <begin position="316"/>
        <end position="333"/>
    </location>
</feature>
<evidence type="ECO:0000259" key="2">
    <source>
        <dbReference type="Pfam" id="PF01757"/>
    </source>
</evidence>
<dbReference type="Pfam" id="PF01757">
    <property type="entry name" value="Acyl_transf_3"/>
    <property type="match status" value="1"/>
</dbReference>
<feature type="domain" description="Acyltransferase 3" evidence="2">
    <location>
        <begin position="20"/>
        <end position="356"/>
    </location>
</feature>
<feature type="transmembrane region" description="Helical" evidence="1">
    <location>
        <begin position="372"/>
        <end position="395"/>
    </location>
</feature>